<accession>G0PHC2</accession>
<evidence type="ECO:0000313" key="2">
    <source>
        <dbReference type="Proteomes" id="UP000008068"/>
    </source>
</evidence>
<dbReference type="InParanoid" id="G0PHC2"/>
<dbReference type="InterPro" id="IPR042089">
    <property type="entry name" value="Peptidase_M13_dom_2"/>
</dbReference>
<keyword evidence="2" id="KW-1185">Reference proteome</keyword>
<reference evidence="2" key="1">
    <citation type="submission" date="2011-07" db="EMBL/GenBank/DDBJ databases">
        <authorList>
            <consortium name="Caenorhabditis brenneri Sequencing and Analysis Consortium"/>
            <person name="Wilson R.K."/>
        </authorList>
    </citation>
    <scope>NUCLEOTIDE SEQUENCE [LARGE SCALE GENOMIC DNA]</scope>
    <source>
        <strain evidence="2">PB2801</strain>
    </source>
</reference>
<dbReference type="Gene3D" id="1.10.1380.10">
    <property type="entry name" value="Neutral endopeptidase , domain2"/>
    <property type="match status" value="1"/>
</dbReference>
<sequence length="70" mass="8372">MIKKIGSWPILNKNWKESEFNLNNMLTKMSEFGFEKFGFFEIYANADQYLLISPLQSPMKQKYQPGRFEK</sequence>
<evidence type="ECO:0000313" key="1">
    <source>
        <dbReference type="EMBL" id="EGT56200.1"/>
    </source>
</evidence>
<proteinExistence type="predicted"/>
<dbReference type="Proteomes" id="UP000008068">
    <property type="component" value="Unassembled WGS sequence"/>
</dbReference>
<dbReference type="EMBL" id="GL380471">
    <property type="protein sequence ID" value="EGT56200.1"/>
    <property type="molecule type" value="Genomic_DNA"/>
</dbReference>
<feature type="non-terminal residue" evidence="1">
    <location>
        <position position="70"/>
    </location>
</feature>
<name>G0PHC2_CAEBE</name>
<dbReference type="HOGENOM" id="CLU_2765048_0_0_1"/>
<organism evidence="2">
    <name type="scientific">Caenorhabditis brenneri</name>
    <name type="common">Nematode worm</name>
    <dbReference type="NCBI Taxonomy" id="135651"/>
    <lineage>
        <taxon>Eukaryota</taxon>
        <taxon>Metazoa</taxon>
        <taxon>Ecdysozoa</taxon>
        <taxon>Nematoda</taxon>
        <taxon>Chromadorea</taxon>
        <taxon>Rhabditida</taxon>
        <taxon>Rhabditina</taxon>
        <taxon>Rhabditomorpha</taxon>
        <taxon>Rhabditoidea</taxon>
        <taxon>Rhabditidae</taxon>
        <taxon>Peloderinae</taxon>
        <taxon>Caenorhabditis</taxon>
    </lineage>
</organism>
<protein>
    <submittedName>
        <fullName evidence="1">Uncharacterized protein</fullName>
    </submittedName>
</protein>
<gene>
    <name evidence="1" type="ORF">CAEBREN_31118</name>
</gene>
<dbReference type="STRING" id="135651.G0PHC2"/>
<dbReference type="eggNOG" id="KOG3624">
    <property type="taxonomic scope" value="Eukaryota"/>
</dbReference>
<dbReference type="AlphaFoldDB" id="G0PHC2"/>